<reference evidence="1" key="1">
    <citation type="submission" date="2022-07" db="EMBL/GenBank/DDBJ databases">
        <title>Phylogenomic reconstructions and comparative analyses of Kickxellomycotina fungi.</title>
        <authorList>
            <person name="Reynolds N.K."/>
            <person name="Stajich J.E."/>
            <person name="Barry K."/>
            <person name="Grigoriev I.V."/>
            <person name="Crous P."/>
            <person name="Smith M.E."/>
        </authorList>
    </citation>
    <scope>NUCLEOTIDE SEQUENCE</scope>
    <source>
        <strain evidence="1">CBS 102833</strain>
    </source>
</reference>
<evidence type="ECO:0000313" key="1">
    <source>
        <dbReference type="EMBL" id="KAJ2813179.1"/>
    </source>
</evidence>
<feature type="non-terminal residue" evidence="1">
    <location>
        <position position="75"/>
    </location>
</feature>
<organism evidence="1 2">
    <name type="scientific">Coemansia furcata</name>
    <dbReference type="NCBI Taxonomy" id="417177"/>
    <lineage>
        <taxon>Eukaryota</taxon>
        <taxon>Fungi</taxon>
        <taxon>Fungi incertae sedis</taxon>
        <taxon>Zoopagomycota</taxon>
        <taxon>Kickxellomycotina</taxon>
        <taxon>Kickxellomycetes</taxon>
        <taxon>Kickxellales</taxon>
        <taxon>Kickxellaceae</taxon>
        <taxon>Coemansia</taxon>
    </lineage>
</organism>
<evidence type="ECO:0000313" key="2">
    <source>
        <dbReference type="Proteomes" id="UP001140096"/>
    </source>
</evidence>
<dbReference type="Proteomes" id="UP001140096">
    <property type="component" value="Unassembled WGS sequence"/>
</dbReference>
<protein>
    <submittedName>
        <fullName evidence="1">Uncharacterized protein</fullName>
    </submittedName>
</protein>
<keyword evidence="2" id="KW-1185">Reference proteome</keyword>
<comment type="caution">
    <text evidence="1">The sequence shown here is derived from an EMBL/GenBank/DDBJ whole genome shotgun (WGS) entry which is preliminary data.</text>
</comment>
<name>A0ACC1LPW5_9FUNG</name>
<accession>A0ACC1LPW5</accession>
<dbReference type="EMBL" id="JANBUP010000091">
    <property type="protein sequence ID" value="KAJ2813179.1"/>
    <property type="molecule type" value="Genomic_DNA"/>
</dbReference>
<gene>
    <name evidence="1" type="ORF">H4S07_000873</name>
</gene>
<sequence>MDFPVSHQQYNEHDGIRPTEYDENGIPRGGPANYHGQHMTAPPDADRYEGNFDARTGEPFPHLRRRDDGIIGPAL</sequence>
<proteinExistence type="predicted"/>